<dbReference type="GO" id="GO:0008191">
    <property type="term" value="F:metalloendopeptidase inhibitor activity"/>
    <property type="evidence" value="ECO:0007669"/>
    <property type="project" value="InterPro"/>
</dbReference>
<dbReference type="InterPro" id="IPR019509">
    <property type="entry name" value="Carboxypeptidase_inhibitor_I68"/>
</dbReference>
<keyword evidence="1" id="KW-0732">Signal</keyword>
<reference evidence="2" key="1">
    <citation type="journal article" date="2016" name="Ticks Tick Borne Dis.">
        <title>De novo assembly and annotation of the salivary gland transcriptome of Rhipicephalus appendiculatus male and female ticks during blood feeding.</title>
        <authorList>
            <person name="de Castro M.H."/>
            <person name="de Klerk D."/>
            <person name="Pienaar R."/>
            <person name="Latif A.A."/>
            <person name="Rees D.J."/>
            <person name="Mans B.J."/>
        </authorList>
    </citation>
    <scope>NUCLEOTIDE SEQUENCE</scope>
    <source>
        <tissue evidence="2">Salivary glands</tissue>
    </source>
</reference>
<organism evidence="2">
    <name type="scientific">Rhipicephalus appendiculatus</name>
    <name type="common">Brown ear tick</name>
    <dbReference type="NCBI Taxonomy" id="34631"/>
    <lineage>
        <taxon>Eukaryota</taxon>
        <taxon>Metazoa</taxon>
        <taxon>Ecdysozoa</taxon>
        <taxon>Arthropoda</taxon>
        <taxon>Chelicerata</taxon>
        <taxon>Arachnida</taxon>
        <taxon>Acari</taxon>
        <taxon>Parasitiformes</taxon>
        <taxon>Ixodida</taxon>
        <taxon>Ixodoidea</taxon>
        <taxon>Ixodidae</taxon>
        <taxon>Rhipicephalinae</taxon>
        <taxon>Rhipicephalus</taxon>
        <taxon>Rhipicephalus</taxon>
    </lineage>
</organism>
<protein>
    <submittedName>
        <fullName evidence="2">Carboxypeptidase inhibitor</fullName>
    </submittedName>
</protein>
<evidence type="ECO:0000256" key="1">
    <source>
        <dbReference type="SAM" id="SignalP"/>
    </source>
</evidence>
<proteinExistence type="predicted"/>
<name>A0A131YRX4_RHIAP</name>
<sequence>MKSFGTLLILFLVLIIADSIALECKRRKTSCLAKDVCKAFNGKTYENCFHGVCCNTRKRNACSLFRGKCVSAKKDKKGCQQLKNASHSCGKNKICCIGNAKLE</sequence>
<feature type="signal peptide" evidence="1">
    <location>
        <begin position="1"/>
        <end position="21"/>
    </location>
</feature>
<dbReference type="Pfam" id="PF10468">
    <property type="entry name" value="Inhibitor_I68"/>
    <property type="match status" value="1"/>
</dbReference>
<feature type="chain" id="PRO_5007285837" evidence="1">
    <location>
        <begin position="22"/>
        <end position="103"/>
    </location>
</feature>
<accession>A0A131YRX4</accession>
<evidence type="ECO:0000313" key="2">
    <source>
        <dbReference type="EMBL" id="JAP82004.1"/>
    </source>
</evidence>
<dbReference type="EMBL" id="GEDV01006553">
    <property type="protein sequence ID" value="JAP82004.1"/>
    <property type="molecule type" value="Transcribed_RNA"/>
</dbReference>
<dbReference type="AlphaFoldDB" id="A0A131YRX4"/>